<proteinExistence type="predicted"/>
<organism evidence="2 3">
    <name type="scientific">Effrenium voratum</name>
    <dbReference type="NCBI Taxonomy" id="2562239"/>
    <lineage>
        <taxon>Eukaryota</taxon>
        <taxon>Sar</taxon>
        <taxon>Alveolata</taxon>
        <taxon>Dinophyceae</taxon>
        <taxon>Suessiales</taxon>
        <taxon>Symbiodiniaceae</taxon>
        <taxon>Effrenium</taxon>
    </lineage>
</organism>
<feature type="compositionally biased region" description="Basic and acidic residues" evidence="1">
    <location>
        <begin position="188"/>
        <end position="199"/>
    </location>
</feature>
<dbReference type="Proteomes" id="UP001178507">
    <property type="component" value="Unassembled WGS sequence"/>
</dbReference>
<dbReference type="SUPFAM" id="SSF50405">
    <property type="entry name" value="Actin-crosslinking proteins"/>
    <property type="match status" value="1"/>
</dbReference>
<evidence type="ECO:0000313" key="2">
    <source>
        <dbReference type="EMBL" id="CAJ1384411.1"/>
    </source>
</evidence>
<gene>
    <name evidence="2" type="ORF">EVOR1521_LOCUS11290</name>
</gene>
<keyword evidence="3" id="KW-1185">Reference proteome</keyword>
<reference evidence="2" key="1">
    <citation type="submission" date="2023-08" db="EMBL/GenBank/DDBJ databases">
        <authorList>
            <person name="Chen Y."/>
            <person name="Shah S."/>
            <person name="Dougan E. K."/>
            <person name="Thang M."/>
            <person name="Chan C."/>
        </authorList>
    </citation>
    <scope>NUCLEOTIDE SEQUENCE</scope>
</reference>
<dbReference type="AlphaFoldDB" id="A0AA36IB28"/>
<evidence type="ECO:0000256" key="1">
    <source>
        <dbReference type="SAM" id="MobiDB-lite"/>
    </source>
</evidence>
<name>A0AA36IB28_9DINO</name>
<feature type="region of interest" description="Disordered" evidence="1">
    <location>
        <begin position="171"/>
        <end position="199"/>
    </location>
</feature>
<dbReference type="InterPro" id="IPR008999">
    <property type="entry name" value="Actin-crosslinking"/>
</dbReference>
<comment type="caution">
    <text evidence="2">The sequence shown here is derived from an EMBL/GenBank/DDBJ whole genome shotgun (WGS) entry which is preliminary data.</text>
</comment>
<dbReference type="CDD" id="cd00257">
    <property type="entry name" value="beta-trefoil_FSCN-like"/>
    <property type="match status" value="2"/>
</dbReference>
<protein>
    <submittedName>
        <fullName evidence="2">Uncharacterized protein</fullName>
    </submittedName>
</protein>
<accession>A0AA36IB28</accession>
<evidence type="ECO:0000313" key="3">
    <source>
        <dbReference type="Proteomes" id="UP001178507"/>
    </source>
</evidence>
<feature type="compositionally biased region" description="Basic and acidic residues" evidence="1">
    <location>
        <begin position="171"/>
        <end position="181"/>
    </location>
</feature>
<dbReference type="EMBL" id="CAUJNA010001113">
    <property type="protein sequence ID" value="CAJ1384411.1"/>
    <property type="molecule type" value="Genomic_DNA"/>
</dbReference>
<dbReference type="Gene3D" id="2.80.10.50">
    <property type="match status" value="2"/>
</dbReference>
<sequence>MRSNGETAAQCPTAAQEYLNEATFIQALVLCSGMASRSIAIGTLVLFTNICWSFKLSDAPINASNSSNATVNAKVEDMISENFQHDVKDIKSIPEPKVTGGDDGAGELGKSLEFLMLKVAQLETLAELQQVEIASLQKTVKEHLGVDKPSMVQLHEAQVIVKRVVEKHQRQRATREFHSAKDSVSSADKAEKADKTDKAERAALLQRQRGEERADLSSLDDSVAGKVIQAVTGPVVDTLEGAAGHITDGTGLVGNALGEAYTHAADKVDFVARTAINTVEMAVEILARGFSDWSARCDITHPTVGVSTHALDVNFGRQRCTVSLMGQGLTLFDFNFGTKRATFPSESVLRSEISTGSVLLYSRTVRLVKRFGGYAPWDHNSLRTGFQTWRSPAGLAKGESRHAFDTMRRTSLLETNRSEESEETEAEGEFEWQTDVEDLYLASVDYGHRFAANKTSELRGEAAARRLSEMATKADSATELFGFSKQGMMNLQVKGLLDGTSLQLDIQMGLGPFQSQGRRIPLLDLRQQLEAVLQGLPFVSQGSRDKALGTLNHFAVVDTKSSEGLRLRLGSTVALHSTVHNRFVVMNHHNMFGGGHRNPDPLPRSMTWERFTVVDAGNGQIALHSARWNRFAKTGGGVSPVQAASRLPPAHEWGAERFTVVVDAARSQIALHSNNAFLQMTPDGKVQNTGHMDINHLPDSHTWERFRVLQVEAYLQPGDTVALHCAVHNRFLRMNANGIMDRSDALNWNALNGGYTWERFTVVDGQDGQVALHSAVHNRFVKMDGGHMSGSAHKAADALPPKNEWTYERFAVVPAMHGDENVIALHSTFHNRFIAMTWDGVTAHAMNAHELPDGATWERFRVVKL</sequence>